<dbReference type="OrthoDB" id="3633556at2759"/>
<dbReference type="GO" id="GO:0031956">
    <property type="term" value="F:medium-chain fatty acid-CoA ligase activity"/>
    <property type="evidence" value="ECO:0007669"/>
    <property type="project" value="TreeGrafter"/>
</dbReference>
<evidence type="ECO:0000256" key="1">
    <source>
        <dbReference type="ARBA" id="ARBA00001946"/>
    </source>
</evidence>
<dbReference type="SUPFAM" id="SSF56801">
    <property type="entry name" value="Acetyl-CoA synthetase-like"/>
    <property type="match status" value="1"/>
</dbReference>
<dbReference type="KEGG" id="dzi:111277965"/>
<dbReference type="Gene3D" id="3.30.300.30">
    <property type="match status" value="1"/>
</dbReference>
<comment type="similarity">
    <text evidence="2">Belongs to the ATP-dependent AMP-binding enzyme family.</text>
</comment>
<evidence type="ECO:0000256" key="7">
    <source>
        <dbReference type="ARBA" id="ARBA00067955"/>
    </source>
</evidence>
<evidence type="ECO:0000313" key="13">
    <source>
        <dbReference type="RefSeq" id="XP_022720149.1"/>
    </source>
</evidence>
<dbReference type="InterPro" id="IPR000873">
    <property type="entry name" value="AMP-dep_synth/lig_dom"/>
</dbReference>
<protein>
    <recommendedName>
        <fullName evidence="7">Oxalate--CoA ligase</fullName>
        <ecNumber evidence="6">6.2.1.8</ecNumber>
    </recommendedName>
    <alternativeName>
        <fullName evidence="8">Acyl-activating enzyme 3</fullName>
    </alternativeName>
    <alternativeName>
        <fullName evidence="9">Oxalyl-CoA synthetase</fullName>
    </alternativeName>
</protein>
<dbReference type="FunFam" id="3.30.300.30:FF:000007">
    <property type="entry name" value="4-coumarate--CoA ligase 2"/>
    <property type="match status" value="1"/>
</dbReference>
<dbReference type="InterPro" id="IPR025110">
    <property type="entry name" value="AMP-bd_C"/>
</dbReference>
<evidence type="ECO:0000256" key="4">
    <source>
        <dbReference type="ARBA" id="ARBA00022741"/>
    </source>
</evidence>
<dbReference type="PANTHER" id="PTHR43201">
    <property type="entry name" value="ACYL-COA SYNTHETASE"/>
    <property type="match status" value="1"/>
</dbReference>
<dbReference type="GO" id="GO:0006631">
    <property type="term" value="P:fatty acid metabolic process"/>
    <property type="evidence" value="ECO:0007669"/>
    <property type="project" value="TreeGrafter"/>
</dbReference>
<dbReference type="GeneID" id="111277965"/>
<dbReference type="Gene3D" id="3.40.50.12780">
    <property type="entry name" value="N-terminal domain of ligase-like"/>
    <property type="match status" value="1"/>
</dbReference>
<keyword evidence="12" id="KW-1185">Reference proteome</keyword>
<keyword evidence="3" id="KW-0436">Ligase</keyword>
<proteinExistence type="inferred from homology"/>
<comment type="cofactor">
    <cofactor evidence="1">
        <name>Mg(2+)</name>
        <dbReference type="ChEBI" id="CHEBI:18420"/>
    </cofactor>
</comment>
<dbReference type="GO" id="GO:0005524">
    <property type="term" value="F:ATP binding"/>
    <property type="evidence" value="ECO:0007669"/>
    <property type="project" value="UniProtKB-KW"/>
</dbReference>
<name>A0A6P5WVN5_DURZI</name>
<accession>A0A6P5WVN5</accession>
<dbReference type="Pfam" id="PF13193">
    <property type="entry name" value="AMP-binding_C"/>
    <property type="match status" value="1"/>
</dbReference>
<organism evidence="12 13">
    <name type="scientific">Durio zibethinus</name>
    <name type="common">Durian</name>
    <dbReference type="NCBI Taxonomy" id="66656"/>
    <lineage>
        <taxon>Eukaryota</taxon>
        <taxon>Viridiplantae</taxon>
        <taxon>Streptophyta</taxon>
        <taxon>Embryophyta</taxon>
        <taxon>Tracheophyta</taxon>
        <taxon>Spermatophyta</taxon>
        <taxon>Magnoliopsida</taxon>
        <taxon>eudicotyledons</taxon>
        <taxon>Gunneridae</taxon>
        <taxon>Pentapetalae</taxon>
        <taxon>rosids</taxon>
        <taxon>malvids</taxon>
        <taxon>Malvales</taxon>
        <taxon>Malvaceae</taxon>
        <taxon>Helicteroideae</taxon>
        <taxon>Durio</taxon>
    </lineage>
</organism>
<gene>
    <name evidence="13" type="primary">LOC111277965</name>
</gene>
<dbReference type="InterPro" id="IPR045310">
    <property type="entry name" value="Pcs60-like"/>
</dbReference>
<dbReference type="GO" id="GO:0050203">
    <property type="term" value="F:oxalate-CoA ligase activity"/>
    <property type="evidence" value="ECO:0007669"/>
    <property type="project" value="UniProtKB-EC"/>
</dbReference>
<evidence type="ECO:0000256" key="3">
    <source>
        <dbReference type="ARBA" id="ARBA00022598"/>
    </source>
</evidence>
<evidence type="ECO:0000313" key="12">
    <source>
        <dbReference type="Proteomes" id="UP000515121"/>
    </source>
</evidence>
<dbReference type="PANTHER" id="PTHR43201:SF31">
    <property type="entry name" value="LOW QUALITY PROTEIN: OXALATE--COA LIGASE-LIKE"/>
    <property type="match status" value="1"/>
</dbReference>
<evidence type="ECO:0000256" key="6">
    <source>
        <dbReference type="ARBA" id="ARBA00066722"/>
    </source>
</evidence>
<dbReference type="CDD" id="cd05926">
    <property type="entry name" value="FACL_fum10p_like"/>
    <property type="match status" value="1"/>
</dbReference>
<dbReference type="InterPro" id="IPR020845">
    <property type="entry name" value="AMP-binding_CS"/>
</dbReference>
<dbReference type="Proteomes" id="UP000515121">
    <property type="component" value="Unplaced"/>
</dbReference>
<sequence length="522" mass="56539">MEPLSLTGLLKKAAAEFPSRRALSVSGKFDLTYAQFQLLVDHAASLLIASGIEPGDVVALTFPNTVEFVIMFLAVIRCRATAAPLNPAYTAEEFEFYLADSESKLLFVPAEGIKPAQAAASKLNIPHVSATLRDENSKITLSSDPESNLDSVHQLVNDPNDVSLFLHTSGTTSRPKGVPLTQLNLATSVLNIKYVYKLSESDSTVIVLPLFHVHGLLAGLLSSLISGAAVTLPSAGRFSASTFWTDMIKYNATWYTAVPTIHQIILDRHESKPEPEYPKLRFIRSCSASLAPSILDRLEEAFGAPVLEAYAMTEASHLMASNPLPECGPHKAGSVGWPVGQEIAILNEQGEVQPPNTKGEVCIKGLNVTKGYKNNPEANKSAFLFGWFHTGDVGFFDSDGYLHLVGRIKELINRGGEKISPIEVDAVLLAHPDVAQAVAFGVPDEKYGEEINCAVIPREGVSLDEAEILQYCKKNLATFKIPKKVFITDSVPKTATGKVQRRIVAEHFLSQMSAAKVPKFGA</sequence>
<feature type="domain" description="AMP-binding enzyme C-terminal" evidence="11">
    <location>
        <begin position="423"/>
        <end position="498"/>
    </location>
</feature>
<dbReference type="GO" id="GO:0033611">
    <property type="term" value="P:oxalate catabolic process"/>
    <property type="evidence" value="ECO:0007669"/>
    <property type="project" value="UniProtKB-ARBA"/>
</dbReference>
<dbReference type="InterPro" id="IPR045851">
    <property type="entry name" value="AMP-bd_C_sf"/>
</dbReference>
<evidence type="ECO:0000256" key="9">
    <source>
        <dbReference type="ARBA" id="ARBA00083427"/>
    </source>
</evidence>
<evidence type="ECO:0000256" key="2">
    <source>
        <dbReference type="ARBA" id="ARBA00006432"/>
    </source>
</evidence>
<dbReference type="AlphaFoldDB" id="A0A6P5WVN5"/>
<evidence type="ECO:0000256" key="5">
    <source>
        <dbReference type="ARBA" id="ARBA00022840"/>
    </source>
</evidence>
<keyword evidence="4" id="KW-0547">Nucleotide-binding</keyword>
<evidence type="ECO:0000259" key="11">
    <source>
        <dbReference type="Pfam" id="PF13193"/>
    </source>
</evidence>
<dbReference type="Pfam" id="PF00501">
    <property type="entry name" value="AMP-binding"/>
    <property type="match status" value="1"/>
</dbReference>
<keyword evidence="5" id="KW-0067">ATP-binding</keyword>
<feature type="domain" description="AMP-dependent synthetase/ligase" evidence="10">
    <location>
        <begin position="11"/>
        <end position="372"/>
    </location>
</feature>
<dbReference type="FunFam" id="3.40.50.12780:FF:000039">
    <property type="entry name" value="Peroxisomal-coenzyme A synthetase"/>
    <property type="match status" value="1"/>
</dbReference>
<reference evidence="13" key="1">
    <citation type="submission" date="2025-08" db="UniProtKB">
        <authorList>
            <consortium name="RefSeq"/>
        </authorList>
    </citation>
    <scope>IDENTIFICATION</scope>
    <source>
        <tissue evidence="13">Fruit stalk</tissue>
    </source>
</reference>
<dbReference type="RefSeq" id="XP_022720149.1">
    <property type="nucleotide sequence ID" value="XM_022864414.1"/>
</dbReference>
<evidence type="ECO:0000259" key="10">
    <source>
        <dbReference type="Pfam" id="PF00501"/>
    </source>
</evidence>
<evidence type="ECO:0000256" key="8">
    <source>
        <dbReference type="ARBA" id="ARBA00078960"/>
    </source>
</evidence>
<dbReference type="PROSITE" id="PS00455">
    <property type="entry name" value="AMP_BINDING"/>
    <property type="match status" value="1"/>
</dbReference>
<dbReference type="GO" id="GO:0005737">
    <property type="term" value="C:cytoplasm"/>
    <property type="evidence" value="ECO:0007669"/>
    <property type="project" value="UniProtKB-ARBA"/>
</dbReference>
<dbReference type="InterPro" id="IPR042099">
    <property type="entry name" value="ANL_N_sf"/>
</dbReference>
<dbReference type="EC" id="6.2.1.8" evidence="6"/>